<proteinExistence type="inferred from homology"/>
<evidence type="ECO:0000256" key="12">
    <source>
        <dbReference type="ARBA" id="ARBA00041377"/>
    </source>
</evidence>
<keyword evidence="6" id="KW-0119">Carbohydrate metabolism</keyword>
<dbReference type="EC" id="2.7.1.217" evidence="10"/>
<evidence type="ECO:0000256" key="11">
    <source>
        <dbReference type="ARBA" id="ARBA00039461"/>
    </source>
</evidence>
<keyword evidence="5" id="KW-0067">ATP-binding</keyword>
<evidence type="ECO:0000256" key="7">
    <source>
        <dbReference type="ARBA" id="ARBA00035898"/>
    </source>
</evidence>
<dbReference type="GO" id="GO:0005524">
    <property type="term" value="F:ATP binding"/>
    <property type="evidence" value="ECO:0007669"/>
    <property type="project" value="UniProtKB-KW"/>
</dbReference>
<evidence type="ECO:0000259" key="14">
    <source>
        <dbReference type="Pfam" id="PF17042"/>
    </source>
</evidence>
<evidence type="ECO:0000313" key="15">
    <source>
        <dbReference type="EMBL" id="MQX35445.1"/>
    </source>
</evidence>
<feature type="domain" description="Four-carbon acid sugar kinase nucleotide binding" evidence="14">
    <location>
        <begin position="265"/>
        <end position="425"/>
    </location>
</feature>
<evidence type="ECO:0000256" key="10">
    <source>
        <dbReference type="ARBA" id="ARBA00039095"/>
    </source>
</evidence>
<keyword evidence="2" id="KW-0808">Transferase</keyword>
<dbReference type="AlphaFoldDB" id="A0A7X1ZDY2"/>
<dbReference type="InterPro" id="IPR031475">
    <property type="entry name" value="NBD_C"/>
</dbReference>
<gene>
    <name evidence="15" type="ORF">GHC57_02820</name>
</gene>
<dbReference type="InterPro" id="IPR037051">
    <property type="entry name" value="4-carb_acid_sugar_kinase_N_sf"/>
</dbReference>
<keyword evidence="3" id="KW-0547">Nucleotide-binding</keyword>
<evidence type="ECO:0000256" key="5">
    <source>
        <dbReference type="ARBA" id="ARBA00022840"/>
    </source>
</evidence>
<evidence type="ECO:0000256" key="4">
    <source>
        <dbReference type="ARBA" id="ARBA00022777"/>
    </source>
</evidence>
<dbReference type="InterPro" id="IPR010737">
    <property type="entry name" value="4-carb_acid_sugar_kinase_N"/>
</dbReference>
<dbReference type="InterPro" id="IPR050007">
    <property type="entry name" value="OtnK"/>
</dbReference>
<evidence type="ECO:0000256" key="9">
    <source>
        <dbReference type="ARBA" id="ARBA00037335"/>
    </source>
</evidence>
<evidence type="ECO:0000259" key="13">
    <source>
        <dbReference type="Pfam" id="PF07005"/>
    </source>
</evidence>
<comment type="catalytic activity">
    <reaction evidence="7">
        <text>3-dehydro-L-erythronate + ATP = 3-dehydro-4-O-phospho-L-erythronate + ADP + H(+)</text>
        <dbReference type="Rhea" id="RHEA:52552"/>
        <dbReference type="ChEBI" id="CHEBI:15378"/>
        <dbReference type="ChEBI" id="CHEBI:30616"/>
        <dbReference type="ChEBI" id="CHEBI:136592"/>
        <dbReference type="ChEBI" id="CHEBI:136670"/>
        <dbReference type="ChEBI" id="CHEBI:456216"/>
        <dbReference type="EC" id="2.7.1.217"/>
    </reaction>
</comment>
<evidence type="ECO:0000256" key="3">
    <source>
        <dbReference type="ARBA" id="ARBA00022741"/>
    </source>
</evidence>
<keyword evidence="4" id="KW-0418">Kinase</keyword>
<evidence type="ECO:0000256" key="6">
    <source>
        <dbReference type="ARBA" id="ARBA00023277"/>
    </source>
</evidence>
<accession>A0A7X1ZDY2</accession>
<dbReference type="Pfam" id="PF07005">
    <property type="entry name" value="SBD_N"/>
    <property type="match status" value="1"/>
</dbReference>
<keyword evidence="16" id="KW-1185">Reference proteome</keyword>
<dbReference type="Pfam" id="PF17042">
    <property type="entry name" value="NBD_C"/>
    <property type="match status" value="1"/>
</dbReference>
<evidence type="ECO:0000313" key="16">
    <source>
        <dbReference type="Proteomes" id="UP000434582"/>
    </source>
</evidence>
<protein>
    <recommendedName>
        <fullName evidence="11">3-oxo-tetronate kinase</fullName>
        <ecNumber evidence="10">2.7.1.217</ecNumber>
    </recommendedName>
    <alternativeName>
        <fullName evidence="12">3-dehydrotetronate 4-kinase</fullName>
    </alternativeName>
</protein>
<dbReference type="NCBIfam" id="NF043035">
    <property type="entry name" value="OxoTetrKin"/>
    <property type="match status" value="1"/>
</dbReference>
<dbReference type="Gene3D" id="3.40.50.10840">
    <property type="entry name" value="Putative sugar-binding, N-terminal domain"/>
    <property type="match status" value="1"/>
</dbReference>
<evidence type="ECO:0000256" key="2">
    <source>
        <dbReference type="ARBA" id="ARBA00022679"/>
    </source>
</evidence>
<dbReference type="Gene3D" id="3.40.980.20">
    <property type="entry name" value="Four-carbon acid sugar kinase, nucleotide binding domain"/>
    <property type="match status" value="1"/>
</dbReference>
<feature type="domain" description="Four-carbon acid sugar kinase N-terminal" evidence="13">
    <location>
        <begin position="9"/>
        <end position="237"/>
    </location>
</feature>
<dbReference type="EMBL" id="WIVE01000004">
    <property type="protein sequence ID" value="MQX35445.1"/>
    <property type="molecule type" value="Genomic_DNA"/>
</dbReference>
<dbReference type="Proteomes" id="UP000434582">
    <property type="component" value="Unassembled WGS sequence"/>
</dbReference>
<evidence type="ECO:0000256" key="8">
    <source>
        <dbReference type="ARBA" id="ARBA00036346"/>
    </source>
</evidence>
<name>A0A7X1ZDY2_9PROT</name>
<dbReference type="InterPro" id="IPR042213">
    <property type="entry name" value="NBD_C_sf"/>
</dbReference>
<evidence type="ECO:0000256" key="1">
    <source>
        <dbReference type="ARBA" id="ARBA00005715"/>
    </source>
</evidence>
<dbReference type="SUPFAM" id="SSF142764">
    <property type="entry name" value="YgbK-like"/>
    <property type="match status" value="1"/>
</dbReference>
<comment type="caution">
    <text evidence="15">The sequence shown here is derived from an EMBL/GenBank/DDBJ whole genome shotgun (WGS) entry which is preliminary data.</text>
</comment>
<reference evidence="15 16" key="1">
    <citation type="submission" date="2019-10" db="EMBL/GenBank/DDBJ databases">
        <title>Draft whole-genome sequence of the purple nonsulfur photosynthetic bacterium Roseospira navarrensis DSM 15114.</title>
        <authorList>
            <person name="Kyndt J.A."/>
            <person name="Meyer T.E."/>
        </authorList>
    </citation>
    <scope>NUCLEOTIDE SEQUENCE [LARGE SCALE GENOMIC DNA]</scope>
    <source>
        <strain evidence="15 16">DSM 15114</strain>
    </source>
</reference>
<dbReference type="GO" id="GO:0016301">
    <property type="term" value="F:kinase activity"/>
    <property type="evidence" value="ECO:0007669"/>
    <property type="project" value="UniProtKB-KW"/>
</dbReference>
<comment type="function">
    <text evidence="9">Catalyzes the ATP-dependent phosphorylation of 3-oxo-tetronate to 3-oxo-tetronate 4-phosphate.</text>
</comment>
<sequence>MTRTTMPLLGCIADDFTGATDLASMLVREGMRSIQVIGVPEPGAAAPDLSDIDAVVVALKSRTIPVADAIDQSRRALAWLRQAGCERVFFKYCSTFDSTPEGNIGPVTEALQQDVSAGLSIACPAFPENNRTIVFGHLFVGHRLLNDSGMEHHPLTPMTDADLVRWLGRQTTRPVGLVPWDTVAQGPDAIRAALDALAESGHGHAVVDALDNAHLRAIGAAVASDALVTGGSGVAIGLPDAWRAAGLLGKRPDAAALPRVEGPAVVLSGSCSRATLGQVAWMKARRPALALDPLALFDDPDGVVGHAVAFLTEHMAEGPVLVHATAAPESVRTVQDRLGRDEAGALVERAFAAIARQVVEAGARRLVVAGGETSGAVVSGLGVSALRIGPMICPGVPWTVAERAGDGPPLALALKSGNFGAEDFFLGAFDTLDAMEVRP</sequence>
<organism evidence="15 16">
    <name type="scientific">Roseospira navarrensis</name>
    <dbReference type="NCBI Taxonomy" id="140058"/>
    <lineage>
        <taxon>Bacteria</taxon>
        <taxon>Pseudomonadati</taxon>
        <taxon>Pseudomonadota</taxon>
        <taxon>Alphaproteobacteria</taxon>
        <taxon>Rhodospirillales</taxon>
        <taxon>Rhodospirillaceae</taxon>
        <taxon>Roseospira</taxon>
    </lineage>
</organism>
<comment type="catalytic activity">
    <reaction evidence="8">
        <text>3-dehydro-D-erythronate + ATP = 3-dehydro-4-O-phospho-D-erythronate + ADP + H(+)</text>
        <dbReference type="Rhea" id="RHEA:52556"/>
        <dbReference type="ChEBI" id="CHEBI:15378"/>
        <dbReference type="ChEBI" id="CHEBI:30616"/>
        <dbReference type="ChEBI" id="CHEBI:57958"/>
        <dbReference type="ChEBI" id="CHEBI:136593"/>
        <dbReference type="ChEBI" id="CHEBI:456216"/>
        <dbReference type="EC" id="2.7.1.217"/>
    </reaction>
</comment>
<comment type="similarity">
    <text evidence="1">Belongs to the four-carbon acid sugar kinase family.</text>
</comment>
<dbReference type="OrthoDB" id="191465at2"/>